<dbReference type="RefSeq" id="WP_143912957.1">
    <property type="nucleotide sequence ID" value="NZ_VLNT01000005.1"/>
</dbReference>
<keyword evidence="3" id="KW-1185">Reference proteome</keyword>
<dbReference type="EMBL" id="VLNT01000005">
    <property type="protein sequence ID" value="TSD63584.1"/>
    <property type="molecule type" value="Genomic_DNA"/>
</dbReference>
<protein>
    <recommendedName>
        <fullName evidence="1">AbiEi antitoxin C-terminal domain-containing protein</fullName>
    </recommendedName>
</protein>
<dbReference type="InterPro" id="IPR018547">
    <property type="entry name" value="AbiEi_C"/>
</dbReference>
<proteinExistence type="predicted"/>
<reference evidence="2 3" key="1">
    <citation type="submission" date="2019-07" db="EMBL/GenBank/DDBJ databases">
        <authorList>
            <person name="Zhao L.H."/>
        </authorList>
    </citation>
    <scope>NUCLEOTIDE SEQUENCE [LARGE SCALE GENOMIC DNA]</scope>
    <source>
        <strain evidence="2 3">Co35</strain>
    </source>
</reference>
<dbReference type="Pfam" id="PF09407">
    <property type="entry name" value="AbiEi_1"/>
    <property type="match status" value="1"/>
</dbReference>
<evidence type="ECO:0000313" key="3">
    <source>
        <dbReference type="Proteomes" id="UP000316988"/>
    </source>
</evidence>
<accession>A0A554SB62</accession>
<dbReference type="AlphaFoldDB" id="A0A554SB62"/>
<evidence type="ECO:0000313" key="2">
    <source>
        <dbReference type="EMBL" id="TSD63584.1"/>
    </source>
</evidence>
<gene>
    <name evidence="2" type="ORF">FNM00_08190</name>
</gene>
<dbReference type="Proteomes" id="UP000316988">
    <property type="component" value="Unassembled WGS sequence"/>
</dbReference>
<organism evidence="2 3">
    <name type="scientific">Aeromicrobium piscarium</name>
    <dbReference type="NCBI Taxonomy" id="2590901"/>
    <lineage>
        <taxon>Bacteria</taxon>
        <taxon>Bacillati</taxon>
        <taxon>Actinomycetota</taxon>
        <taxon>Actinomycetes</taxon>
        <taxon>Propionibacteriales</taxon>
        <taxon>Nocardioidaceae</taxon>
        <taxon>Aeromicrobium</taxon>
    </lineage>
</organism>
<sequence>MTAPQLIARAPLRTLRPRDLSDAFANPRAVISHHLGTGALARLAAGYVMAVPDDAEPGWRPSPETAGAGIAAAIYGIDHIVMMGISAARIHGAFPRAIGDVVIAAPRQHRPLVLDDGGRLHIVQRQTAALDARLETLDTGRVLVTTVEQTALDLARHPGRGGHPEEAAAALRNLLPRLDHDRLARIAAEQHGMGAALERIEALT</sequence>
<feature type="domain" description="AbiEi antitoxin C-terminal" evidence="1">
    <location>
        <begin position="84"/>
        <end position="190"/>
    </location>
</feature>
<evidence type="ECO:0000259" key="1">
    <source>
        <dbReference type="Pfam" id="PF09407"/>
    </source>
</evidence>
<dbReference type="OrthoDB" id="5055735at2"/>
<comment type="caution">
    <text evidence="2">The sequence shown here is derived from an EMBL/GenBank/DDBJ whole genome shotgun (WGS) entry which is preliminary data.</text>
</comment>
<name>A0A554SB62_9ACTN</name>